<proteinExistence type="predicted"/>
<gene>
    <name evidence="1" type="ORF">NX720_24920</name>
</gene>
<organism evidence="1 2">
    <name type="scientific">Endozoicomonas euniceicola</name>
    <dbReference type="NCBI Taxonomy" id="1234143"/>
    <lineage>
        <taxon>Bacteria</taxon>
        <taxon>Pseudomonadati</taxon>
        <taxon>Pseudomonadota</taxon>
        <taxon>Gammaproteobacteria</taxon>
        <taxon>Oceanospirillales</taxon>
        <taxon>Endozoicomonadaceae</taxon>
        <taxon>Endozoicomonas</taxon>
    </lineage>
</organism>
<protein>
    <submittedName>
        <fullName evidence="1">Uncharacterized protein</fullName>
    </submittedName>
</protein>
<evidence type="ECO:0000313" key="2">
    <source>
        <dbReference type="Proteomes" id="UP001163255"/>
    </source>
</evidence>
<dbReference type="Proteomes" id="UP001163255">
    <property type="component" value="Chromosome"/>
</dbReference>
<name>A0ABY6GTB4_9GAMM</name>
<evidence type="ECO:0000313" key="1">
    <source>
        <dbReference type="EMBL" id="UYM16012.1"/>
    </source>
</evidence>
<dbReference type="EMBL" id="CP103300">
    <property type="protein sequence ID" value="UYM16012.1"/>
    <property type="molecule type" value="Genomic_DNA"/>
</dbReference>
<sequence>MTSGLASLGEIWPELFPEEQARLIRLMVERIVVTEQSLEMELHSEGVLEAAMELSQEGNR</sequence>
<dbReference type="RefSeq" id="WP_262598297.1">
    <property type="nucleotide sequence ID" value="NZ_CP103300.1"/>
</dbReference>
<accession>A0ABY6GTB4</accession>
<reference evidence="1" key="1">
    <citation type="submission" date="2022-10" db="EMBL/GenBank/DDBJ databases">
        <title>Completed Genome Sequence of two octocoral isolated bacterium, Endozoicomonas euniceicola EF212T and Endozoicomonas gorgoniicola PS125T.</title>
        <authorList>
            <person name="Chiou Y.-J."/>
            <person name="Chen Y.-H."/>
        </authorList>
    </citation>
    <scope>NUCLEOTIDE SEQUENCE</scope>
    <source>
        <strain evidence="1">EF212</strain>
    </source>
</reference>
<keyword evidence="2" id="KW-1185">Reference proteome</keyword>